<dbReference type="GO" id="GO:0032259">
    <property type="term" value="P:methylation"/>
    <property type="evidence" value="ECO:0007669"/>
    <property type="project" value="UniProtKB-KW"/>
</dbReference>
<organism evidence="8 9">
    <name type="scientific">Hydrogenophaga intermedia</name>
    <dbReference type="NCBI Taxonomy" id="65786"/>
    <lineage>
        <taxon>Bacteria</taxon>
        <taxon>Pseudomonadati</taxon>
        <taxon>Pseudomonadota</taxon>
        <taxon>Betaproteobacteria</taxon>
        <taxon>Burkholderiales</taxon>
        <taxon>Comamonadaceae</taxon>
        <taxon>Hydrogenophaga</taxon>
    </lineage>
</organism>
<evidence type="ECO:0000256" key="4">
    <source>
        <dbReference type="ARBA" id="ARBA00022763"/>
    </source>
</evidence>
<keyword evidence="9" id="KW-1185">Reference proteome</keyword>
<dbReference type="EMBL" id="CCAE010000011">
    <property type="protein sequence ID" value="CDN87455.1"/>
    <property type="molecule type" value="Genomic_DNA"/>
</dbReference>
<dbReference type="EC" id="2.1.1.-" evidence="8"/>
<comment type="catalytic activity">
    <reaction evidence="6">
        <text>a 6-O-methyl-2'-deoxyguanosine in DNA + L-cysteinyl-[protein] = S-methyl-L-cysteinyl-[protein] + a 2'-deoxyguanosine in DNA</text>
        <dbReference type="Rhea" id="RHEA:24000"/>
        <dbReference type="Rhea" id="RHEA-COMP:10131"/>
        <dbReference type="Rhea" id="RHEA-COMP:10132"/>
        <dbReference type="Rhea" id="RHEA-COMP:11367"/>
        <dbReference type="Rhea" id="RHEA-COMP:11368"/>
        <dbReference type="ChEBI" id="CHEBI:29950"/>
        <dbReference type="ChEBI" id="CHEBI:82612"/>
        <dbReference type="ChEBI" id="CHEBI:85445"/>
        <dbReference type="ChEBI" id="CHEBI:85448"/>
        <dbReference type="EC" id="2.1.1.63"/>
    </reaction>
</comment>
<sequence>MDSPAERGHCLFTTAIGTCGIAWGPAGIVAVQLPDAGHEATRQRLLRNAGEELAAAEPPLPVQAAIAGVQALMAGERRDLLEVALDMDRVSDFHQRVYHFARRIPPGQTRTYGEVAQALGDPQLARAVGQAMGSNPFAPIVPCHRVMAAGGKPGGFSARGGAVTKLRMLGIEGALEPDLFGPDGG</sequence>
<evidence type="ECO:0000256" key="6">
    <source>
        <dbReference type="ARBA" id="ARBA00049348"/>
    </source>
</evidence>
<dbReference type="InterPro" id="IPR036388">
    <property type="entry name" value="WH-like_DNA-bd_sf"/>
</dbReference>
<dbReference type="InterPro" id="IPR036631">
    <property type="entry name" value="MGMT_N_sf"/>
</dbReference>
<evidence type="ECO:0000256" key="5">
    <source>
        <dbReference type="ARBA" id="ARBA00023204"/>
    </source>
</evidence>
<dbReference type="InterPro" id="IPR036217">
    <property type="entry name" value="MethylDNA_cys_MeTrfase_DNAb"/>
</dbReference>
<reference evidence="9" key="2">
    <citation type="submission" date="2014-11" db="EMBL/GenBank/DDBJ databases">
        <title>Draft genome sequence of Hydrogenophaga intermedia S1.</title>
        <authorList>
            <person name="Gan H.M."/>
            <person name="Chew T.H."/>
            <person name="Stolz A."/>
        </authorList>
    </citation>
    <scope>NUCLEOTIDE SEQUENCE [LARGE SCALE GENOMIC DNA]</scope>
    <source>
        <strain evidence="9">S1</strain>
    </source>
</reference>
<accession>A0A1L1PQ47</accession>
<proteinExistence type="predicted"/>
<evidence type="ECO:0000256" key="3">
    <source>
        <dbReference type="ARBA" id="ARBA00022679"/>
    </source>
</evidence>
<dbReference type="Gene3D" id="1.10.10.10">
    <property type="entry name" value="Winged helix-like DNA-binding domain superfamily/Winged helix DNA-binding domain"/>
    <property type="match status" value="1"/>
</dbReference>
<keyword evidence="5" id="KW-0234">DNA repair</keyword>
<reference evidence="9" key="1">
    <citation type="submission" date="2014-02" db="EMBL/GenBank/DDBJ databases">
        <authorList>
            <person name="Gan H."/>
        </authorList>
    </citation>
    <scope>NUCLEOTIDE SEQUENCE [LARGE SCALE GENOMIC DNA]</scope>
    <source>
        <strain evidence="9">S1</strain>
    </source>
</reference>
<protein>
    <submittedName>
        <fullName evidence="8">Methylated-DNA/protein-cysteine methyltransferase</fullName>
        <ecNumber evidence="8">2.1.1.-</ecNumber>
    </submittedName>
</protein>
<dbReference type="RefSeq" id="WP_009518611.1">
    <property type="nucleotide sequence ID" value="NZ_CCAE010000011.1"/>
</dbReference>
<evidence type="ECO:0000313" key="9">
    <source>
        <dbReference type="Proteomes" id="UP000028878"/>
    </source>
</evidence>
<evidence type="ECO:0000313" key="8">
    <source>
        <dbReference type="EMBL" id="CDN87455.1"/>
    </source>
</evidence>
<dbReference type="NCBIfam" id="TIGR00589">
    <property type="entry name" value="ogt"/>
    <property type="match status" value="1"/>
</dbReference>
<dbReference type="Pfam" id="PF01035">
    <property type="entry name" value="DNA_binding_1"/>
    <property type="match status" value="1"/>
</dbReference>
<dbReference type="InterPro" id="IPR014048">
    <property type="entry name" value="MethylDNA_cys_MeTrfase_DNA-bd"/>
</dbReference>
<keyword evidence="3 8" id="KW-0808">Transferase</keyword>
<keyword evidence="2 8" id="KW-0489">Methyltransferase</keyword>
<name>A0A1L1PQ47_HYDIT</name>
<comment type="catalytic activity">
    <reaction evidence="1">
        <text>a 4-O-methyl-thymidine in DNA + L-cysteinyl-[protein] = a thymidine in DNA + S-methyl-L-cysteinyl-[protein]</text>
        <dbReference type="Rhea" id="RHEA:53428"/>
        <dbReference type="Rhea" id="RHEA-COMP:10131"/>
        <dbReference type="Rhea" id="RHEA-COMP:10132"/>
        <dbReference type="Rhea" id="RHEA-COMP:13555"/>
        <dbReference type="Rhea" id="RHEA-COMP:13556"/>
        <dbReference type="ChEBI" id="CHEBI:29950"/>
        <dbReference type="ChEBI" id="CHEBI:82612"/>
        <dbReference type="ChEBI" id="CHEBI:137386"/>
        <dbReference type="ChEBI" id="CHEBI:137387"/>
        <dbReference type="EC" id="2.1.1.63"/>
    </reaction>
</comment>
<evidence type="ECO:0000256" key="1">
    <source>
        <dbReference type="ARBA" id="ARBA00001286"/>
    </source>
</evidence>
<gene>
    <name evidence="8" type="ORF">BN948_01877</name>
</gene>
<dbReference type="PROSITE" id="PS00374">
    <property type="entry name" value="MGMT"/>
    <property type="match status" value="1"/>
</dbReference>
<dbReference type="Proteomes" id="UP000028878">
    <property type="component" value="Unassembled WGS sequence"/>
</dbReference>
<dbReference type="PANTHER" id="PTHR10815:SF5">
    <property type="entry name" value="METHYLATED-DNA--PROTEIN-CYSTEINE METHYLTRANSFERASE"/>
    <property type="match status" value="1"/>
</dbReference>
<feature type="domain" description="Methylated-DNA-[protein]-cysteine S-methyltransferase DNA binding" evidence="7">
    <location>
        <begin position="92"/>
        <end position="173"/>
    </location>
</feature>
<evidence type="ECO:0000259" key="7">
    <source>
        <dbReference type="Pfam" id="PF01035"/>
    </source>
</evidence>
<dbReference type="PANTHER" id="PTHR10815">
    <property type="entry name" value="METHYLATED-DNA--PROTEIN-CYSTEINE METHYLTRANSFERASE"/>
    <property type="match status" value="1"/>
</dbReference>
<keyword evidence="4" id="KW-0227">DNA damage</keyword>
<dbReference type="AlphaFoldDB" id="A0A1L1PQ47"/>
<dbReference type="InterPro" id="IPR001497">
    <property type="entry name" value="MethylDNA_cys_MeTrfase_AS"/>
</dbReference>
<dbReference type="GO" id="GO:0003908">
    <property type="term" value="F:methylated-DNA-[protein]-cysteine S-methyltransferase activity"/>
    <property type="evidence" value="ECO:0007669"/>
    <property type="project" value="UniProtKB-EC"/>
</dbReference>
<dbReference type="CDD" id="cd06445">
    <property type="entry name" value="ATase"/>
    <property type="match status" value="1"/>
</dbReference>
<evidence type="ECO:0000256" key="2">
    <source>
        <dbReference type="ARBA" id="ARBA00022603"/>
    </source>
</evidence>
<dbReference type="SUPFAM" id="SSF46767">
    <property type="entry name" value="Methylated DNA-protein cysteine methyltransferase, C-terminal domain"/>
    <property type="match status" value="1"/>
</dbReference>
<dbReference type="SUPFAM" id="SSF53155">
    <property type="entry name" value="Methylated DNA-protein cysteine methyltransferase domain"/>
    <property type="match status" value="1"/>
</dbReference>
<dbReference type="GO" id="GO:0006281">
    <property type="term" value="P:DNA repair"/>
    <property type="evidence" value="ECO:0007669"/>
    <property type="project" value="UniProtKB-KW"/>
</dbReference>